<feature type="domain" description="Sigma-54 factor interaction" evidence="6">
    <location>
        <begin position="224"/>
        <end position="449"/>
    </location>
</feature>
<dbReference type="Proteomes" id="UP001596109">
    <property type="component" value="Unassembled WGS sequence"/>
</dbReference>
<protein>
    <submittedName>
        <fullName evidence="7">Sigma-54-dependent Fis family transcriptional regulator</fullName>
    </submittedName>
</protein>
<sequence length="533" mass="60174">MHIADGEKRRLLEISWKRCQSRGLDRSGNSIVNLLTRKHLDEVLKKNQLLIESAKLVFQHIGQSLKGYPYNIDLFDAQGCLMYSHQQTEIQHNNQLVIGSQWGEPYQGTSAISFSIEHQKPITLIGREHFFLDKEMLICSSSPIFDNNGNMVAIVNYSTTKNEVNNYPLTVATLAAKAITNTVFTKKLEIENKSLLNEVQKYNKSYLLDPPIQSSSVKYNFDQISDTCPAIHRAIQLSKKAAHTDLSIFVNGESGTGKEVFAQSIHAESSRAGGPFVAVNCSAIPENLIESELFGYKKGAFTGASHSGSIGKFRAANKGTIFLDEIGDMSLQAQSSLLRVLQEREVVPIGDHVPIPIDVRVISATNKNLLKEIEDGRFREDLYYRLNEINLLLPPLRMRKDILELAEALLNELTTTGMQFSKRTVEVIQSYSWPGNIRELKNVITQACFLTDGKVIEPWHLQLNQTKKTSTPSKYIEPEYPIQTLEEVEKMLIKQALERNNGNMTQAANQLGITRHTIYRKMKLYEELKSKKT</sequence>
<evidence type="ECO:0000313" key="8">
    <source>
        <dbReference type="Proteomes" id="UP001596109"/>
    </source>
</evidence>
<evidence type="ECO:0000256" key="2">
    <source>
        <dbReference type="ARBA" id="ARBA00022840"/>
    </source>
</evidence>
<dbReference type="InterPro" id="IPR003593">
    <property type="entry name" value="AAA+_ATPase"/>
</dbReference>
<dbReference type="Gene3D" id="3.30.450.40">
    <property type="match status" value="1"/>
</dbReference>
<accession>A0ABW0TP73</accession>
<dbReference type="RefSeq" id="WP_381437553.1">
    <property type="nucleotide sequence ID" value="NZ_JBHSNO010000008.1"/>
</dbReference>
<dbReference type="InterPro" id="IPR002078">
    <property type="entry name" value="Sigma_54_int"/>
</dbReference>
<dbReference type="SMART" id="SM00382">
    <property type="entry name" value="AAA"/>
    <property type="match status" value="1"/>
</dbReference>
<dbReference type="PROSITE" id="PS00688">
    <property type="entry name" value="SIGMA54_INTERACT_3"/>
    <property type="match status" value="1"/>
</dbReference>
<dbReference type="InterPro" id="IPR027417">
    <property type="entry name" value="P-loop_NTPase"/>
</dbReference>
<dbReference type="PRINTS" id="PR01590">
    <property type="entry name" value="HTHFIS"/>
</dbReference>
<dbReference type="SUPFAM" id="SSF46689">
    <property type="entry name" value="Homeodomain-like"/>
    <property type="match status" value="1"/>
</dbReference>
<comment type="caution">
    <text evidence="7">The sequence shown here is derived from an EMBL/GenBank/DDBJ whole genome shotgun (WGS) entry which is preliminary data.</text>
</comment>
<dbReference type="InterPro" id="IPR009057">
    <property type="entry name" value="Homeodomain-like_sf"/>
</dbReference>
<dbReference type="Gene3D" id="1.10.8.60">
    <property type="match status" value="1"/>
</dbReference>
<proteinExistence type="predicted"/>
<keyword evidence="4" id="KW-0238">DNA-binding</keyword>
<dbReference type="InterPro" id="IPR002197">
    <property type="entry name" value="HTH_Fis"/>
</dbReference>
<evidence type="ECO:0000256" key="4">
    <source>
        <dbReference type="ARBA" id="ARBA00023125"/>
    </source>
</evidence>
<dbReference type="PROSITE" id="PS00675">
    <property type="entry name" value="SIGMA54_INTERACT_1"/>
    <property type="match status" value="1"/>
</dbReference>
<evidence type="ECO:0000259" key="6">
    <source>
        <dbReference type="PROSITE" id="PS50045"/>
    </source>
</evidence>
<keyword evidence="5" id="KW-0804">Transcription</keyword>
<dbReference type="Gene3D" id="3.40.50.300">
    <property type="entry name" value="P-loop containing nucleotide triphosphate hydrolases"/>
    <property type="match status" value="1"/>
</dbReference>
<evidence type="ECO:0000313" key="7">
    <source>
        <dbReference type="EMBL" id="MFC5590715.1"/>
    </source>
</evidence>
<reference evidence="8" key="1">
    <citation type="journal article" date="2019" name="Int. J. Syst. Evol. Microbiol.">
        <title>The Global Catalogue of Microorganisms (GCM) 10K type strain sequencing project: providing services to taxonomists for standard genome sequencing and annotation.</title>
        <authorList>
            <consortium name="The Broad Institute Genomics Platform"/>
            <consortium name="The Broad Institute Genome Sequencing Center for Infectious Disease"/>
            <person name="Wu L."/>
            <person name="Ma J."/>
        </authorList>
    </citation>
    <scope>NUCLEOTIDE SEQUENCE [LARGE SCALE GENOMIC DNA]</scope>
    <source>
        <strain evidence="8">CGMCC 4.1434</strain>
    </source>
</reference>
<dbReference type="Pfam" id="PF00158">
    <property type="entry name" value="Sigma54_activat"/>
    <property type="match status" value="1"/>
</dbReference>
<dbReference type="PROSITE" id="PS00676">
    <property type="entry name" value="SIGMA54_INTERACT_2"/>
    <property type="match status" value="1"/>
</dbReference>
<dbReference type="Gene3D" id="1.10.10.60">
    <property type="entry name" value="Homeodomain-like"/>
    <property type="match status" value="1"/>
</dbReference>
<dbReference type="Pfam" id="PF02954">
    <property type="entry name" value="HTH_8"/>
    <property type="match status" value="1"/>
</dbReference>
<dbReference type="InterPro" id="IPR025944">
    <property type="entry name" value="Sigma_54_int_dom_CS"/>
</dbReference>
<evidence type="ECO:0000256" key="5">
    <source>
        <dbReference type="ARBA" id="ARBA00023163"/>
    </source>
</evidence>
<dbReference type="CDD" id="cd00009">
    <property type="entry name" value="AAA"/>
    <property type="match status" value="1"/>
</dbReference>
<dbReference type="PROSITE" id="PS50045">
    <property type="entry name" value="SIGMA54_INTERACT_4"/>
    <property type="match status" value="1"/>
</dbReference>
<dbReference type="PANTHER" id="PTHR32071">
    <property type="entry name" value="TRANSCRIPTIONAL REGULATORY PROTEIN"/>
    <property type="match status" value="1"/>
</dbReference>
<name>A0ABW0TP73_9BACL</name>
<dbReference type="InterPro" id="IPR058031">
    <property type="entry name" value="AAA_lid_NorR"/>
</dbReference>
<dbReference type="Pfam" id="PF25601">
    <property type="entry name" value="AAA_lid_14"/>
    <property type="match status" value="1"/>
</dbReference>
<keyword evidence="1" id="KW-0547">Nucleotide-binding</keyword>
<dbReference type="InterPro" id="IPR025943">
    <property type="entry name" value="Sigma_54_int_dom_ATP-bd_2"/>
</dbReference>
<evidence type="ECO:0000256" key="1">
    <source>
        <dbReference type="ARBA" id="ARBA00022741"/>
    </source>
</evidence>
<dbReference type="InterPro" id="IPR029016">
    <property type="entry name" value="GAF-like_dom_sf"/>
</dbReference>
<organism evidence="7 8">
    <name type="scientific">Sporosarcina soli</name>
    <dbReference type="NCBI Taxonomy" id="334736"/>
    <lineage>
        <taxon>Bacteria</taxon>
        <taxon>Bacillati</taxon>
        <taxon>Bacillota</taxon>
        <taxon>Bacilli</taxon>
        <taxon>Bacillales</taxon>
        <taxon>Caryophanaceae</taxon>
        <taxon>Sporosarcina</taxon>
    </lineage>
</organism>
<evidence type="ECO:0000256" key="3">
    <source>
        <dbReference type="ARBA" id="ARBA00023015"/>
    </source>
</evidence>
<keyword evidence="2" id="KW-0067">ATP-binding</keyword>
<dbReference type="InterPro" id="IPR025662">
    <property type="entry name" value="Sigma_54_int_dom_ATP-bd_1"/>
</dbReference>
<dbReference type="PANTHER" id="PTHR32071:SF81">
    <property type="entry name" value="PROPIONATE CATABOLISM OPERON REGULATORY PROTEIN"/>
    <property type="match status" value="1"/>
</dbReference>
<keyword evidence="8" id="KW-1185">Reference proteome</keyword>
<dbReference type="EMBL" id="JBHSNO010000008">
    <property type="protein sequence ID" value="MFC5590715.1"/>
    <property type="molecule type" value="Genomic_DNA"/>
</dbReference>
<keyword evidence="3" id="KW-0805">Transcription regulation</keyword>
<dbReference type="SUPFAM" id="SSF52540">
    <property type="entry name" value="P-loop containing nucleoside triphosphate hydrolases"/>
    <property type="match status" value="1"/>
</dbReference>
<gene>
    <name evidence="7" type="ORF">ACFPRA_17565</name>
</gene>